<keyword evidence="2" id="KW-0472">Membrane</keyword>
<accession>A0A9N9UF61</accession>
<name>A0A9N9UF61_9HYPO</name>
<proteinExistence type="predicted"/>
<comment type="caution">
    <text evidence="3">The sequence shown here is derived from an EMBL/GenBank/DDBJ whole genome shotgun (WGS) entry which is preliminary data.</text>
</comment>
<feature type="transmembrane region" description="Helical" evidence="2">
    <location>
        <begin position="67"/>
        <end position="87"/>
    </location>
</feature>
<dbReference type="AlphaFoldDB" id="A0A9N9UF61"/>
<dbReference type="EMBL" id="CABFNO020001443">
    <property type="protein sequence ID" value="CAG9988087.1"/>
    <property type="molecule type" value="Genomic_DNA"/>
</dbReference>
<feature type="region of interest" description="Disordered" evidence="1">
    <location>
        <begin position="1"/>
        <end position="45"/>
    </location>
</feature>
<evidence type="ECO:0000313" key="3">
    <source>
        <dbReference type="EMBL" id="CAG9988087.1"/>
    </source>
</evidence>
<keyword evidence="2" id="KW-1133">Transmembrane helix</keyword>
<keyword evidence="4" id="KW-1185">Reference proteome</keyword>
<dbReference type="Proteomes" id="UP000754883">
    <property type="component" value="Unassembled WGS sequence"/>
</dbReference>
<protein>
    <submittedName>
        <fullName evidence="3">Uncharacterized protein</fullName>
    </submittedName>
</protein>
<organism evidence="3 4">
    <name type="scientific">Clonostachys byssicola</name>
    <dbReference type="NCBI Taxonomy" id="160290"/>
    <lineage>
        <taxon>Eukaryota</taxon>
        <taxon>Fungi</taxon>
        <taxon>Dikarya</taxon>
        <taxon>Ascomycota</taxon>
        <taxon>Pezizomycotina</taxon>
        <taxon>Sordariomycetes</taxon>
        <taxon>Hypocreomycetidae</taxon>
        <taxon>Hypocreales</taxon>
        <taxon>Bionectriaceae</taxon>
        <taxon>Clonostachys</taxon>
    </lineage>
</organism>
<reference evidence="4" key="1">
    <citation type="submission" date="2019-06" db="EMBL/GenBank/DDBJ databases">
        <authorList>
            <person name="Broberg M."/>
        </authorList>
    </citation>
    <scope>NUCLEOTIDE SEQUENCE [LARGE SCALE GENOMIC DNA]</scope>
</reference>
<keyword evidence="2" id="KW-0812">Transmembrane</keyword>
<sequence>MAIVRKKPTLRPCDIDPGRRHRARSDSDGEAPIAKPSPSKIQQIGQGSIRLAQTSARCVQSGTRSMAAAGLANLKWILLIWLMYYLWTQIRQDPGFSGNSAWLRSKYPSCLRNQWGFFPI</sequence>
<evidence type="ECO:0000313" key="4">
    <source>
        <dbReference type="Proteomes" id="UP000754883"/>
    </source>
</evidence>
<evidence type="ECO:0000256" key="2">
    <source>
        <dbReference type="SAM" id="Phobius"/>
    </source>
</evidence>
<reference evidence="3 4" key="2">
    <citation type="submission" date="2021-10" db="EMBL/GenBank/DDBJ databases">
        <authorList>
            <person name="Piombo E."/>
        </authorList>
    </citation>
    <scope>NUCLEOTIDE SEQUENCE [LARGE SCALE GENOMIC DNA]</scope>
</reference>
<dbReference type="OrthoDB" id="10526974at2759"/>
<gene>
    <name evidence="3" type="ORF">CBYS24578_00010706</name>
</gene>
<evidence type="ECO:0000256" key="1">
    <source>
        <dbReference type="SAM" id="MobiDB-lite"/>
    </source>
</evidence>